<dbReference type="Proteomes" id="UP000073492">
    <property type="component" value="Unassembled WGS sequence"/>
</dbReference>
<evidence type="ECO:0000313" key="2">
    <source>
        <dbReference type="EMBL" id="KXT12854.1"/>
    </source>
</evidence>
<evidence type="ECO:0000256" key="1">
    <source>
        <dbReference type="SAM" id="MobiDB-lite"/>
    </source>
</evidence>
<proteinExistence type="predicted"/>
<name>A0A139IDS5_9PEZI</name>
<sequence length="141" mass="16275">MLMHQAYDSDGPGDVWIDRRYPGGILSSNFRQLRTEVAGLRFKKFRILVRILRPPNTLLDVLDPLFRKQLKNSQRKTCDGYSPEPSEKEMHRRSLKSASEKSQVYGMTAPRQSSFFAPCTEDTGSTKAWITTTYDKKRLTK</sequence>
<feature type="region of interest" description="Disordered" evidence="1">
    <location>
        <begin position="71"/>
        <end position="106"/>
    </location>
</feature>
<gene>
    <name evidence="2" type="ORF">AC579_5402</name>
</gene>
<protein>
    <submittedName>
        <fullName evidence="2">Uncharacterized protein</fullName>
    </submittedName>
</protein>
<reference evidence="2 3" key="1">
    <citation type="submission" date="2015-07" db="EMBL/GenBank/DDBJ databases">
        <title>Comparative genomics of the Sigatoka disease complex on banana suggests a link between parallel evolutionary changes in Pseudocercospora fijiensis and Pseudocercospora eumusae and increased virulence on the banana host.</title>
        <authorList>
            <person name="Chang T.-C."/>
            <person name="Salvucci A."/>
            <person name="Crous P.W."/>
            <person name="Stergiopoulos I."/>
        </authorList>
    </citation>
    <scope>NUCLEOTIDE SEQUENCE [LARGE SCALE GENOMIC DNA]</scope>
    <source>
        <strain evidence="2 3">CBS 116634</strain>
    </source>
</reference>
<comment type="caution">
    <text evidence="2">The sequence shown here is derived from an EMBL/GenBank/DDBJ whole genome shotgun (WGS) entry which is preliminary data.</text>
</comment>
<dbReference type="EMBL" id="LFZO01000137">
    <property type="protein sequence ID" value="KXT12854.1"/>
    <property type="molecule type" value="Genomic_DNA"/>
</dbReference>
<keyword evidence="3" id="KW-1185">Reference proteome</keyword>
<accession>A0A139IDS5</accession>
<organism evidence="2 3">
    <name type="scientific">Pseudocercospora musae</name>
    <dbReference type="NCBI Taxonomy" id="113226"/>
    <lineage>
        <taxon>Eukaryota</taxon>
        <taxon>Fungi</taxon>
        <taxon>Dikarya</taxon>
        <taxon>Ascomycota</taxon>
        <taxon>Pezizomycotina</taxon>
        <taxon>Dothideomycetes</taxon>
        <taxon>Dothideomycetidae</taxon>
        <taxon>Mycosphaerellales</taxon>
        <taxon>Mycosphaerellaceae</taxon>
        <taxon>Pseudocercospora</taxon>
    </lineage>
</organism>
<evidence type="ECO:0000313" key="3">
    <source>
        <dbReference type="Proteomes" id="UP000073492"/>
    </source>
</evidence>
<dbReference type="AlphaFoldDB" id="A0A139IDS5"/>